<accession>A0A5D0GDK0</accession>
<evidence type="ECO:0000313" key="1">
    <source>
        <dbReference type="EMBL" id="TYA55712.1"/>
    </source>
</evidence>
<dbReference type="OrthoDB" id="1450356at2"/>
<protein>
    <submittedName>
        <fullName evidence="1">Uncharacterized protein</fullName>
    </submittedName>
</protein>
<comment type="caution">
    <text evidence="1">The sequence shown here is derived from an EMBL/GenBank/DDBJ whole genome shotgun (WGS) entry which is preliminary data.</text>
</comment>
<dbReference type="AlphaFoldDB" id="A0A5D0GDK0"/>
<dbReference type="EMBL" id="VSFC01000033">
    <property type="protein sequence ID" value="TYA55712.1"/>
    <property type="molecule type" value="Genomic_DNA"/>
</dbReference>
<organism evidence="1 2">
    <name type="scientific">Formosa maritima</name>
    <dbReference type="NCBI Taxonomy" id="2592046"/>
    <lineage>
        <taxon>Bacteria</taxon>
        <taxon>Pseudomonadati</taxon>
        <taxon>Bacteroidota</taxon>
        <taxon>Flavobacteriia</taxon>
        <taxon>Flavobacteriales</taxon>
        <taxon>Flavobacteriaceae</taxon>
        <taxon>Formosa</taxon>
    </lineage>
</organism>
<dbReference type="Proteomes" id="UP000324550">
    <property type="component" value="Unassembled WGS sequence"/>
</dbReference>
<reference evidence="1 2" key="1">
    <citation type="submission" date="2019-08" db="EMBL/GenBank/DDBJ databases">
        <title>Formosa sediminis sp. nov., isolated from marine sediment.</title>
        <authorList>
            <person name="Cao W.R."/>
        </authorList>
    </citation>
    <scope>NUCLEOTIDE SEQUENCE [LARGE SCALE GENOMIC DNA]</scope>
    <source>
        <strain evidence="1 2">1494</strain>
    </source>
</reference>
<sequence>MNLKKTAIQPFSAKVTLGLELGYTQKTINKSAIITFIQDYQNQLLIEKDVILSVSLSNCEIVLSGQVEPHLNLNFINYPKFPLEVKILKFEIENLTKSLMKNFDQNRVVIEYMDETIMFENSELIDPRIIIK</sequence>
<name>A0A5D0GDK0_9FLAO</name>
<evidence type="ECO:0000313" key="2">
    <source>
        <dbReference type="Proteomes" id="UP000324550"/>
    </source>
</evidence>
<dbReference type="RefSeq" id="WP_148454866.1">
    <property type="nucleotide sequence ID" value="NZ_VSFC01000033.1"/>
</dbReference>
<keyword evidence="2" id="KW-1185">Reference proteome</keyword>
<proteinExistence type="predicted"/>
<gene>
    <name evidence="1" type="ORF">FVF61_07290</name>
</gene>